<evidence type="ECO:0000256" key="2">
    <source>
        <dbReference type="ARBA" id="ARBA00022737"/>
    </source>
</evidence>
<accession>A0A9P4M0A0</accession>
<dbReference type="PANTHER" id="PTHR46093:SF18">
    <property type="entry name" value="FIBRONECTIN TYPE-III DOMAIN-CONTAINING PROTEIN"/>
    <property type="match status" value="1"/>
</dbReference>
<dbReference type="InterPro" id="IPR015915">
    <property type="entry name" value="Kelch-typ_b-propeller"/>
</dbReference>
<keyword evidence="4" id="KW-1133">Transmembrane helix</keyword>
<proteinExistence type="predicted"/>
<keyword evidence="7" id="KW-1185">Reference proteome</keyword>
<evidence type="ECO:0000256" key="3">
    <source>
        <dbReference type="SAM" id="MobiDB-lite"/>
    </source>
</evidence>
<organism evidence="6 7">
    <name type="scientific">Saccharata proteae CBS 121410</name>
    <dbReference type="NCBI Taxonomy" id="1314787"/>
    <lineage>
        <taxon>Eukaryota</taxon>
        <taxon>Fungi</taxon>
        <taxon>Dikarya</taxon>
        <taxon>Ascomycota</taxon>
        <taxon>Pezizomycotina</taxon>
        <taxon>Dothideomycetes</taxon>
        <taxon>Dothideomycetes incertae sedis</taxon>
        <taxon>Botryosphaeriales</taxon>
        <taxon>Saccharataceae</taxon>
        <taxon>Saccharata</taxon>
    </lineage>
</organism>
<gene>
    <name evidence="6" type="ORF">K490DRAFT_73631</name>
</gene>
<feature type="compositionally biased region" description="Basic and acidic residues" evidence="3">
    <location>
        <begin position="503"/>
        <end position="516"/>
    </location>
</feature>
<evidence type="ECO:0000313" key="6">
    <source>
        <dbReference type="EMBL" id="KAF2087703.1"/>
    </source>
</evidence>
<feature type="signal peptide" evidence="5">
    <location>
        <begin position="1"/>
        <end position="21"/>
    </location>
</feature>
<evidence type="ECO:0000256" key="4">
    <source>
        <dbReference type="SAM" id="Phobius"/>
    </source>
</evidence>
<dbReference type="Gene3D" id="2.120.10.80">
    <property type="entry name" value="Kelch-type beta propeller"/>
    <property type="match status" value="1"/>
</dbReference>
<name>A0A9P4M0A0_9PEZI</name>
<evidence type="ECO:0000313" key="7">
    <source>
        <dbReference type="Proteomes" id="UP000799776"/>
    </source>
</evidence>
<dbReference type="EMBL" id="ML978719">
    <property type="protein sequence ID" value="KAF2087703.1"/>
    <property type="molecule type" value="Genomic_DNA"/>
</dbReference>
<comment type="caution">
    <text evidence="6">The sequence shown here is derived from an EMBL/GenBank/DDBJ whole genome shotgun (WGS) entry which is preliminary data.</text>
</comment>
<feature type="transmembrane region" description="Helical" evidence="4">
    <location>
        <begin position="459"/>
        <end position="484"/>
    </location>
</feature>
<feature type="region of interest" description="Disordered" evidence="3">
    <location>
        <begin position="492"/>
        <end position="548"/>
    </location>
</feature>
<dbReference type="PANTHER" id="PTHR46093">
    <property type="entry name" value="ACYL-COA-BINDING DOMAIN-CONTAINING PROTEIN 5"/>
    <property type="match status" value="1"/>
</dbReference>
<evidence type="ECO:0000256" key="5">
    <source>
        <dbReference type="SAM" id="SignalP"/>
    </source>
</evidence>
<dbReference type="Proteomes" id="UP000799776">
    <property type="component" value="Unassembled WGS sequence"/>
</dbReference>
<keyword evidence="4" id="KW-0472">Membrane</keyword>
<evidence type="ECO:0000256" key="1">
    <source>
        <dbReference type="ARBA" id="ARBA00022441"/>
    </source>
</evidence>
<keyword evidence="5" id="KW-0732">Signal</keyword>
<evidence type="ECO:0008006" key="8">
    <source>
        <dbReference type="Google" id="ProtNLM"/>
    </source>
</evidence>
<keyword evidence="2" id="KW-0677">Repeat</keyword>
<feature type="compositionally biased region" description="Basic and acidic residues" evidence="3">
    <location>
        <begin position="533"/>
        <end position="548"/>
    </location>
</feature>
<keyword evidence="4" id="KW-0812">Transmembrane</keyword>
<protein>
    <recommendedName>
        <fullName evidence="8">Cell wall anchored protein</fullName>
    </recommendedName>
</protein>
<feature type="chain" id="PRO_5040210947" description="Cell wall anchored protein" evidence="5">
    <location>
        <begin position="22"/>
        <end position="548"/>
    </location>
</feature>
<dbReference type="OrthoDB" id="10251809at2759"/>
<reference evidence="6" key="1">
    <citation type="journal article" date="2020" name="Stud. Mycol.">
        <title>101 Dothideomycetes genomes: a test case for predicting lifestyles and emergence of pathogens.</title>
        <authorList>
            <person name="Haridas S."/>
            <person name="Albert R."/>
            <person name="Binder M."/>
            <person name="Bloem J."/>
            <person name="Labutti K."/>
            <person name="Salamov A."/>
            <person name="Andreopoulos B."/>
            <person name="Baker S."/>
            <person name="Barry K."/>
            <person name="Bills G."/>
            <person name="Bluhm B."/>
            <person name="Cannon C."/>
            <person name="Castanera R."/>
            <person name="Culley D."/>
            <person name="Daum C."/>
            <person name="Ezra D."/>
            <person name="Gonzalez J."/>
            <person name="Henrissat B."/>
            <person name="Kuo A."/>
            <person name="Liang C."/>
            <person name="Lipzen A."/>
            <person name="Lutzoni F."/>
            <person name="Magnuson J."/>
            <person name="Mondo S."/>
            <person name="Nolan M."/>
            <person name="Ohm R."/>
            <person name="Pangilinan J."/>
            <person name="Park H.-J."/>
            <person name="Ramirez L."/>
            <person name="Alfaro M."/>
            <person name="Sun H."/>
            <person name="Tritt A."/>
            <person name="Yoshinaga Y."/>
            <person name="Zwiers L.-H."/>
            <person name="Turgeon B."/>
            <person name="Goodwin S."/>
            <person name="Spatafora J."/>
            <person name="Crous P."/>
            <person name="Grigoriev I."/>
        </authorList>
    </citation>
    <scope>NUCLEOTIDE SEQUENCE</scope>
    <source>
        <strain evidence="6">CBS 121410</strain>
    </source>
</reference>
<dbReference type="AlphaFoldDB" id="A0A9P4M0A0"/>
<sequence>MEYPIFLVILCAVAFAAWSDAQNLDPISDMCARWHHQSTIKDSYLWIDGGVETFNYNGDKILGYNQDLLRIEMSSSWDWKTDISELTIEKAKNSDTGTLPPSLTRGALFQGPANVTTIYSFGGTSCLANTTFSGYYVSDQYDVTAASPRRPNRGAYAEAPALGPGFWLNGEIDQGSSTTTSNMGNETEYLQGMLVIDLVGQIAKNISTTSLGQPRVGGGLQFIDGLGDNGVLVALGGMWASGATTTDNSDLVGFETVQVNDFFAGNTTWYNQSTSGDIPPSRLDFCVVTVPAQDNSSYNIYLYGGINPNNLTMYDDMYALSLPSFTWAQVYGPGESPRWGHTCHLVGNRQLLTVGGTADSVVYNIETANQTVNTSSLQCDWEYKGVAIFDLTTLKWGSAFDADAASYQVPDNIVSVIGGNANGSATMTAPVGGFAQAAISTMFESRPSNSAVPSKHSDAGAIAGGVVGGLAGLALILGVVLFVLHRAKKAKKAKESTQQLQQEKPEMGYEPRRQEMELNLAPQELDSQAQRAEQTRTHPIELPEGRER</sequence>
<keyword evidence="1" id="KW-0880">Kelch repeat</keyword>
<dbReference type="SUPFAM" id="SSF117281">
    <property type="entry name" value="Kelch motif"/>
    <property type="match status" value="1"/>
</dbReference>